<evidence type="ECO:0000313" key="3">
    <source>
        <dbReference type="Proteomes" id="UP000095751"/>
    </source>
</evidence>
<dbReference type="Gene3D" id="3.90.79.10">
    <property type="entry name" value="Nucleoside Triphosphate Pyrophosphohydrolase"/>
    <property type="match status" value="1"/>
</dbReference>
<dbReference type="InterPro" id="IPR015797">
    <property type="entry name" value="NUDIX_hydrolase-like_dom_sf"/>
</dbReference>
<dbReference type="EMBL" id="KV784356">
    <property type="protein sequence ID" value="OEU18528.1"/>
    <property type="molecule type" value="Genomic_DNA"/>
</dbReference>
<keyword evidence="3" id="KW-1185">Reference proteome</keyword>
<dbReference type="AlphaFoldDB" id="A0A1E7FK29"/>
<evidence type="ECO:0008006" key="4">
    <source>
        <dbReference type="Google" id="ProtNLM"/>
    </source>
</evidence>
<dbReference type="KEGG" id="fcy:FRACYDRAFT_236806"/>
<evidence type="ECO:0000313" key="2">
    <source>
        <dbReference type="EMBL" id="OEU18528.1"/>
    </source>
</evidence>
<protein>
    <recommendedName>
        <fullName evidence="4">Nudix hydrolase domain-containing protein</fullName>
    </recommendedName>
</protein>
<dbReference type="SUPFAM" id="SSF55811">
    <property type="entry name" value="Nudix"/>
    <property type="match status" value="1"/>
</dbReference>
<gene>
    <name evidence="2" type="ORF">FRACYDRAFT_236806</name>
</gene>
<feature type="region of interest" description="Disordered" evidence="1">
    <location>
        <begin position="1"/>
        <end position="45"/>
    </location>
</feature>
<evidence type="ECO:0000256" key="1">
    <source>
        <dbReference type="SAM" id="MobiDB-lite"/>
    </source>
</evidence>
<organism evidence="2 3">
    <name type="scientific">Fragilariopsis cylindrus CCMP1102</name>
    <dbReference type="NCBI Taxonomy" id="635003"/>
    <lineage>
        <taxon>Eukaryota</taxon>
        <taxon>Sar</taxon>
        <taxon>Stramenopiles</taxon>
        <taxon>Ochrophyta</taxon>
        <taxon>Bacillariophyta</taxon>
        <taxon>Bacillariophyceae</taxon>
        <taxon>Bacillariophycidae</taxon>
        <taxon>Bacillariales</taxon>
        <taxon>Bacillariaceae</taxon>
        <taxon>Fragilariopsis</taxon>
    </lineage>
</organism>
<dbReference type="InParanoid" id="A0A1E7FK29"/>
<name>A0A1E7FK29_9STRA</name>
<dbReference type="CDD" id="cd02883">
    <property type="entry name" value="NUDIX_Hydrolase"/>
    <property type="match status" value="1"/>
</dbReference>
<dbReference type="OrthoDB" id="47002at2759"/>
<accession>A0A1E7FK29</accession>
<proteinExistence type="predicted"/>
<sequence>MGNICSNSGREEKKNPMIEPSNDTTEDESPSPCTNLDDGSPSLDYPLQMSQQYSMKFDSKINIDFSDTDYKAFCLLIHKDVGAVLLHCTRKKKKPPHYQLPGGHVDGYEFTQVTKNLSSYVTQEQLYLAARIGCGREVYEETGMDFRDQLDRFLPMVLYREEINNKSKLINEYKNRIFFVCDVFDEDFPRAPRSGIPRFSTIRYPSVPSNFSSDLMLQLSVEHSGFRFVKESSEISKSLRLHSGGKVEKAVEMAFNI</sequence>
<dbReference type="Proteomes" id="UP000095751">
    <property type="component" value="Unassembled WGS sequence"/>
</dbReference>
<reference evidence="2 3" key="1">
    <citation type="submission" date="2016-09" db="EMBL/GenBank/DDBJ databases">
        <title>Extensive genetic diversity and differential bi-allelic expression allows diatom success in the polar Southern Ocean.</title>
        <authorList>
            <consortium name="DOE Joint Genome Institute"/>
            <person name="Mock T."/>
            <person name="Otillar R.P."/>
            <person name="Strauss J."/>
            <person name="Dupont C."/>
            <person name="Frickenhaus S."/>
            <person name="Maumus F."/>
            <person name="Mcmullan M."/>
            <person name="Sanges R."/>
            <person name="Schmutz J."/>
            <person name="Toseland A."/>
            <person name="Valas R."/>
            <person name="Veluchamy A."/>
            <person name="Ward B.J."/>
            <person name="Allen A."/>
            <person name="Barry K."/>
            <person name="Falciatore A."/>
            <person name="Ferrante M."/>
            <person name="Fortunato A.E."/>
            <person name="Gloeckner G."/>
            <person name="Gruber A."/>
            <person name="Hipkin R."/>
            <person name="Janech M."/>
            <person name="Kroth P."/>
            <person name="Leese F."/>
            <person name="Lindquist E."/>
            <person name="Lyon B.R."/>
            <person name="Martin J."/>
            <person name="Mayer C."/>
            <person name="Parker M."/>
            <person name="Quesneville H."/>
            <person name="Raymond J."/>
            <person name="Uhlig C."/>
            <person name="Valentin K.U."/>
            <person name="Worden A.Z."/>
            <person name="Armbrust E.V."/>
            <person name="Bowler C."/>
            <person name="Green B."/>
            <person name="Moulton V."/>
            <person name="Van Oosterhout C."/>
            <person name="Grigoriev I."/>
        </authorList>
    </citation>
    <scope>NUCLEOTIDE SEQUENCE [LARGE SCALE GENOMIC DNA]</scope>
    <source>
        <strain evidence="2 3">CCMP1102</strain>
    </source>
</reference>